<dbReference type="EMBL" id="KZ679680">
    <property type="protein sequence ID" value="PTB54964.1"/>
    <property type="molecule type" value="Genomic_DNA"/>
</dbReference>
<evidence type="ECO:0000313" key="1">
    <source>
        <dbReference type="EMBL" id="PTB54964.1"/>
    </source>
</evidence>
<proteinExistence type="predicted"/>
<name>A0A2T4AD02_TRIHA</name>
<dbReference type="AlphaFoldDB" id="A0A2T4AD02"/>
<keyword evidence="2" id="KW-1185">Reference proteome</keyword>
<dbReference type="RefSeq" id="XP_024774641.1">
    <property type="nucleotide sequence ID" value="XM_024916015.1"/>
</dbReference>
<organism evidence="1 2">
    <name type="scientific">Trichoderma harzianum CBS 226.95</name>
    <dbReference type="NCBI Taxonomy" id="983964"/>
    <lineage>
        <taxon>Eukaryota</taxon>
        <taxon>Fungi</taxon>
        <taxon>Dikarya</taxon>
        <taxon>Ascomycota</taxon>
        <taxon>Pezizomycotina</taxon>
        <taxon>Sordariomycetes</taxon>
        <taxon>Hypocreomycetidae</taxon>
        <taxon>Hypocreales</taxon>
        <taxon>Hypocreaceae</taxon>
        <taxon>Trichoderma</taxon>
    </lineage>
</organism>
<dbReference type="GeneID" id="36624584"/>
<accession>A0A2T4AD02</accession>
<reference evidence="1 2" key="1">
    <citation type="submission" date="2016-07" db="EMBL/GenBank/DDBJ databases">
        <title>Multiple horizontal gene transfer events from other fungi enriched the ability of initially mycotrophic Trichoderma (Ascomycota) to feed on dead plant biomass.</title>
        <authorList>
            <consortium name="DOE Joint Genome Institute"/>
            <person name="Aerts A."/>
            <person name="Atanasova L."/>
            <person name="Chenthamara K."/>
            <person name="Zhang J."/>
            <person name="Grujic M."/>
            <person name="Henrissat B."/>
            <person name="Kuo A."/>
            <person name="Salamov A."/>
            <person name="Lipzen A."/>
            <person name="Labutti K."/>
            <person name="Barry K."/>
            <person name="Miao Y."/>
            <person name="Rahimi M.J."/>
            <person name="Shen Q."/>
            <person name="Grigoriev I.V."/>
            <person name="Kubicek C.P."/>
            <person name="Druzhinina I.S."/>
        </authorList>
    </citation>
    <scope>NUCLEOTIDE SEQUENCE [LARGE SCALE GENOMIC DNA]</scope>
    <source>
        <strain evidence="1 2">CBS 226.95</strain>
    </source>
</reference>
<sequence length="120" mass="13344">MESLGYNMSPHTARQWQPSSREACSYMALFNTACSIAEDCSRQSAYLARARSEPNSTCSIPGALYRTQQVGPSHHNTGQSVNEPMFELCAMAFYHWNGRKELQGTAAKKKKEAMAKPPPQ</sequence>
<evidence type="ECO:0000313" key="2">
    <source>
        <dbReference type="Proteomes" id="UP000241690"/>
    </source>
</evidence>
<gene>
    <name evidence="1" type="ORF">M431DRAFT_482136</name>
</gene>
<protein>
    <submittedName>
        <fullName evidence="1">Uncharacterized protein</fullName>
    </submittedName>
</protein>
<dbReference type="Proteomes" id="UP000241690">
    <property type="component" value="Unassembled WGS sequence"/>
</dbReference>